<evidence type="ECO:0008006" key="4">
    <source>
        <dbReference type="Google" id="ProtNLM"/>
    </source>
</evidence>
<keyword evidence="3" id="KW-1185">Reference proteome</keyword>
<dbReference type="EMBL" id="JARGEI010000023">
    <property type="protein sequence ID" value="KAJ8710366.1"/>
    <property type="molecule type" value="Genomic_DNA"/>
</dbReference>
<protein>
    <recommendedName>
        <fullName evidence="4">Envelope fusion protein</fullName>
    </recommendedName>
</protein>
<reference evidence="2" key="1">
    <citation type="submission" date="2023-03" db="EMBL/GenBank/DDBJ databases">
        <title>Chromosome-level genomes of two armyworms, Mythimna separata and Mythimna loreyi, provide insights into the biosynthesis and reception of sex pheromones.</title>
        <authorList>
            <person name="Zhao H."/>
        </authorList>
    </citation>
    <scope>NUCLEOTIDE SEQUENCE</scope>
    <source>
        <strain evidence="2">BeijingLab</strain>
        <tissue evidence="2">Pupa</tissue>
    </source>
</reference>
<name>A0AAD7YCE4_MYTSE</name>
<comment type="caution">
    <text evidence="2">The sequence shown here is derived from an EMBL/GenBank/DDBJ whole genome shotgun (WGS) entry which is preliminary data.</text>
</comment>
<dbReference type="InterPro" id="IPR022048">
    <property type="entry name" value="Envelope_fusion-like"/>
</dbReference>
<feature type="transmembrane region" description="Helical" evidence="1">
    <location>
        <begin position="390"/>
        <end position="410"/>
    </location>
</feature>
<evidence type="ECO:0000313" key="2">
    <source>
        <dbReference type="EMBL" id="KAJ8710366.1"/>
    </source>
</evidence>
<dbReference type="Proteomes" id="UP001231518">
    <property type="component" value="Chromosome 23"/>
</dbReference>
<organism evidence="2 3">
    <name type="scientific">Mythimna separata</name>
    <name type="common">Oriental armyworm</name>
    <name type="synonym">Pseudaletia separata</name>
    <dbReference type="NCBI Taxonomy" id="271217"/>
    <lineage>
        <taxon>Eukaryota</taxon>
        <taxon>Metazoa</taxon>
        <taxon>Ecdysozoa</taxon>
        <taxon>Arthropoda</taxon>
        <taxon>Hexapoda</taxon>
        <taxon>Insecta</taxon>
        <taxon>Pterygota</taxon>
        <taxon>Neoptera</taxon>
        <taxon>Endopterygota</taxon>
        <taxon>Lepidoptera</taxon>
        <taxon>Glossata</taxon>
        <taxon>Ditrysia</taxon>
        <taxon>Noctuoidea</taxon>
        <taxon>Noctuidae</taxon>
        <taxon>Noctuinae</taxon>
        <taxon>Hadenini</taxon>
        <taxon>Mythimna</taxon>
    </lineage>
</organism>
<accession>A0AAD7YCE4</accession>
<evidence type="ECO:0000256" key="1">
    <source>
        <dbReference type="SAM" id="Phobius"/>
    </source>
</evidence>
<keyword evidence="1" id="KW-1133">Transmembrane helix</keyword>
<evidence type="ECO:0000313" key="3">
    <source>
        <dbReference type="Proteomes" id="UP001231518"/>
    </source>
</evidence>
<dbReference type="Pfam" id="PF12259">
    <property type="entry name" value="Baculo_F"/>
    <property type="match status" value="1"/>
</dbReference>
<keyword evidence="1" id="KW-0812">Transmembrane</keyword>
<proteinExistence type="predicted"/>
<keyword evidence="1" id="KW-0472">Membrane</keyword>
<gene>
    <name evidence="2" type="ORF">PYW07_009732</name>
</gene>
<dbReference type="AlphaFoldDB" id="A0AAD7YCE4"/>
<sequence length="479" mass="55111">MRDNIHVIKSTITTFNNSISRLNENEKRLNKNLEVIDRGLQLISNSNDKLEIKSNINSLLSALESIIISLSFDIEDINNAILFSKMNVLHPTILSPHQLYNELEQNRNNMPRYYELPVSLSLQNIHELIDISRIISYFHNNKIIIVMKIPLVLPQTYTLYHVIPMPVPYDVSQPDTFALIAPAHPYLAITVDHMFYSLLRSVNQCKVIPDKFYVCELESVFSSVVNPICETILITEVINKLPSSCEIKLLKGSVQVFHKINNNNWIFVLSEPGKCHISCENDGNNFDETLFGTGILSIPKTCKAFYKTLQFVPQSNTVLNVSSQIISNFNLVDDDCCDKSRVNKTLTRLPYLKLNDAHNLDSLLQASLHLDSFEKDLDSLENPNHFQKYGIHYMSFSYVLFIIFFVYLLYRIRRYFCLTSKDHCCIQIFNQCNTKRVTEAHQPTVELSVLNENCVTDEIYSSMSRPTPIKRNLLVSKIN</sequence>